<dbReference type="CDD" id="cd09113">
    <property type="entry name" value="PLDc_ymdC_like_2"/>
    <property type="match status" value="1"/>
</dbReference>
<dbReference type="InterPro" id="IPR001736">
    <property type="entry name" value="PLipase_D/transphosphatidylase"/>
</dbReference>
<reference evidence="2 3" key="2">
    <citation type="submission" date="2018-12" db="EMBL/GenBank/DDBJ databases">
        <title>Rhizobacter gummiphilus sp. nov., a rubber-degrading bacterium isolated from the soil of a botanical garden in Japan.</title>
        <authorList>
            <person name="Shunsuke S.S."/>
        </authorList>
    </citation>
    <scope>NUCLEOTIDE SEQUENCE [LARGE SCALE GENOMIC DNA]</scope>
    <source>
        <strain evidence="2 3">S-16</strain>
    </source>
</reference>
<dbReference type="GO" id="GO:0030572">
    <property type="term" value="F:phosphatidyltransferase activity"/>
    <property type="evidence" value="ECO:0007669"/>
    <property type="project" value="UniProtKB-ARBA"/>
</dbReference>
<organism evidence="2 3">
    <name type="scientific">Piscinibacter terrae</name>
    <dbReference type="NCBI Taxonomy" id="2496871"/>
    <lineage>
        <taxon>Bacteria</taxon>
        <taxon>Pseudomonadati</taxon>
        <taxon>Pseudomonadota</taxon>
        <taxon>Betaproteobacteria</taxon>
        <taxon>Burkholderiales</taxon>
        <taxon>Sphaerotilaceae</taxon>
        <taxon>Piscinibacter</taxon>
    </lineage>
</organism>
<dbReference type="EMBL" id="QUSW01000004">
    <property type="protein sequence ID" value="RQP23653.1"/>
    <property type="molecule type" value="Genomic_DNA"/>
</dbReference>
<feature type="domain" description="PLD phosphodiesterase" evidence="1">
    <location>
        <begin position="180"/>
        <end position="207"/>
    </location>
</feature>
<dbReference type="PANTHER" id="PTHR21248:SF12">
    <property type="entry name" value="CARDIOLIPIN SYNTHASE C"/>
    <property type="match status" value="1"/>
</dbReference>
<dbReference type="OrthoDB" id="9814092at2"/>
<sequence length="539" mass="59588">MMGWLSYMRANRRGSLFLVSVLLVFLTACTSLPPASVQPPSSAIAASTDTALGRAAAAAMVAASAPEGQSGFRPIPQASVALDARLTLIKRAQSSLDLQYYLLGNDEVGHLVLRELRDAANRGVRVRLLIDDFYTTGMDRLLLGLAAHPNVEVRLFNPFGPGRVSTGGRLLSLASDFKRLNHRMHNKLFVADGAIVVAGGRNLADGYFLRDQGANFIDFDVLAVGPIVPRLTDIFDLYWNSPLVRDIETVARITESPADLREAFEAETAAYARRAMSPPPALDSYGVPTVGNEIDANLPHLIWAPATAYADGAGKALDGDRTGRAMQSAAYHNLETFQTARSEVMLFSPYFVPGEPGMKRLQVARDHNVTVRIVTNSMASTDEPLAALAYERYRVPMLKMGVELYELSEQELRKEDDMRHYFGSSRAQLHAKLGIIDRKTLIIGSTNLDQRSVTTNTELAVTIHSPELAQRTLKWFNSENPGDARGVYKLRLSDDGKKLQWIALHGERGSELVDEEPEVDRWLRFKLFLMSTFVPEDWL</sequence>
<dbReference type="PROSITE" id="PS50035">
    <property type="entry name" value="PLD"/>
    <property type="match status" value="2"/>
</dbReference>
<dbReference type="SUPFAM" id="SSF56024">
    <property type="entry name" value="Phospholipase D/nuclease"/>
    <property type="match status" value="2"/>
</dbReference>
<dbReference type="Proteomes" id="UP000267464">
    <property type="component" value="Unassembled WGS sequence"/>
</dbReference>
<evidence type="ECO:0000313" key="2">
    <source>
        <dbReference type="EMBL" id="RQP23653.1"/>
    </source>
</evidence>
<dbReference type="AlphaFoldDB" id="A0A3N7HPM7"/>
<gene>
    <name evidence="2" type="ORF">DZC73_16105</name>
</gene>
<feature type="domain" description="PLD phosphodiesterase" evidence="1">
    <location>
        <begin position="425"/>
        <end position="452"/>
    </location>
</feature>
<evidence type="ECO:0000313" key="3">
    <source>
        <dbReference type="Proteomes" id="UP000267464"/>
    </source>
</evidence>
<comment type="caution">
    <text evidence="2">The sequence shown here is derived from an EMBL/GenBank/DDBJ whole genome shotgun (WGS) entry which is preliminary data.</text>
</comment>
<dbReference type="PANTHER" id="PTHR21248">
    <property type="entry name" value="CARDIOLIPIN SYNTHASE"/>
    <property type="match status" value="1"/>
</dbReference>
<dbReference type="InterPro" id="IPR025202">
    <property type="entry name" value="PLD-like_dom"/>
</dbReference>
<reference evidence="2 3" key="1">
    <citation type="submission" date="2018-08" db="EMBL/GenBank/DDBJ databases">
        <authorList>
            <person name="Khan S.A."/>
            <person name="Jeon C.O."/>
            <person name="Chun B.H."/>
            <person name="Jeong S.E."/>
        </authorList>
    </citation>
    <scope>NUCLEOTIDE SEQUENCE [LARGE SCALE GENOMIC DNA]</scope>
    <source>
        <strain evidence="2 3">S-16</strain>
    </source>
</reference>
<dbReference type="GO" id="GO:0032049">
    <property type="term" value="P:cardiolipin biosynthetic process"/>
    <property type="evidence" value="ECO:0007669"/>
    <property type="project" value="UniProtKB-ARBA"/>
</dbReference>
<protein>
    <submittedName>
        <fullName evidence="2">Phospholipase D family protein</fullName>
    </submittedName>
</protein>
<name>A0A3N7HPM7_9BURK</name>
<dbReference type="SMART" id="SM00155">
    <property type="entry name" value="PLDc"/>
    <property type="match status" value="2"/>
</dbReference>
<dbReference type="Gene3D" id="3.30.870.10">
    <property type="entry name" value="Endonuclease Chain A"/>
    <property type="match status" value="2"/>
</dbReference>
<keyword evidence="3" id="KW-1185">Reference proteome</keyword>
<dbReference type="Pfam" id="PF13091">
    <property type="entry name" value="PLDc_2"/>
    <property type="match status" value="2"/>
</dbReference>
<dbReference type="CDD" id="cd09111">
    <property type="entry name" value="PLDc_ymdC_like_1"/>
    <property type="match status" value="1"/>
</dbReference>
<evidence type="ECO:0000259" key="1">
    <source>
        <dbReference type="PROSITE" id="PS50035"/>
    </source>
</evidence>
<proteinExistence type="predicted"/>
<accession>A0A3N7HPM7</accession>